<evidence type="ECO:0000256" key="2">
    <source>
        <dbReference type="SAM" id="MobiDB-lite"/>
    </source>
</evidence>
<feature type="region of interest" description="Disordered" evidence="2">
    <location>
        <begin position="204"/>
        <end position="224"/>
    </location>
</feature>
<reference evidence="3 4" key="1">
    <citation type="submission" date="2024-11" db="EMBL/GenBank/DDBJ databases">
        <title>Adaptive evolution of stress response genes in parasites aligns with host niche diversity.</title>
        <authorList>
            <person name="Hahn C."/>
            <person name="Resl P."/>
        </authorList>
    </citation>
    <scope>NUCLEOTIDE SEQUENCE [LARGE SCALE GENOMIC DNA]</scope>
    <source>
        <strain evidence="3">EGGRZ-B1_66</strain>
        <tissue evidence="3">Body</tissue>
    </source>
</reference>
<sequence length="398" mass="46082">MVLSDYSDRNQPEGRESPKDESNKIDYTLSHYSRKVVVVPDRNNTLLNKIAPISSKPQNKSDYRTTSRKTAQVEDNQNSMNALQFGRKLIKRYLDEYEPVRQKARSYDPSHHCKHQLSDRSDRLKPMFPKSRSSKSVVESTSLKIDADDRYRDPDIRKKLHDLVVKQRVARKRQEEAELRDREERIAKIQKNLDSLRAKTKTIRSSSDPLYRKRGHSCSKSHTSSQNLPGFVDFLLEESTDLDNLKDIRKSQELFTVIPPDLFSARQSTNLNCAQLCDDLLNEAESVSQSMPKPRIRRIKTREPKPLKVIPASRRPSGKQEKVPISVLQQTNDAIKQLQDHLNSYERLLKIDRSQDRRSLPSTRKPPESMSLHSVDNLKSNATQTRPFKTLVILKFLL</sequence>
<dbReference type="AlphaFoldDB" id="A0ABD2QN64"/>
<feature type="compositionally biased region" description="Basic and acidic residues" evidence="2">
    <location>
        <begin position="1"/>
        <end position="24"/>
    </location>
</feature>
<evidence type="ECO:0000256" key="1">
    <source>
        <dbReference type="SAM" id="Coils"/>
    </source>
</evidence>
<evidence type="ECO:0000313" key="4">
    <source>
        <dbReference type="Proteomes" id="UP001626550"/>
    </source>
</evidence>
<organism evidence="3 4">
    <name type="scientific">Cichlidogyrus casuarinus</name>
    <dbReference type="NCBI Taxonomy" id="1844966"/>
    <lineage>
        <taxon>Eukaryota</taxon>
        <taxon>Metazoa</taxon>
        <taxon>Spiralia</taxon>
        <taxon>Lophotrochozoa</taxon>
        <taxon>Platyhelminthes</taxon>
        <taxon>Monogenea</taxon>
        <taxon>Monopisthocotylea</taxon>
        <taxon>Dactylogyridea</taxon>
        <taxon>Ancyrocephalidae</taxon>
        <taxon>Cichlidogyrus</taxon>
    </lineage>
</organism>
<keyword evidence="4" id="KW-1185">Reference proteome</keyword>
<comment type="caution">
    <text evidence="3">The sequence shown here is derived from an EMBL/GenBank/DDBJ whole genome shotgun (WGS) entry which is preliminary data.</text>
</comment>
<dbReference type="EMBL" id="JBJKFK010000017">
    <property type="protein sequence ID" value="KAL3320980.1"/>
    <property type="molecule type" value="Genomic_DNA"/>
</dbReference>
<feature type="compositionally biased region" description="Basic and acidic residues" evidence="2">
    <location>
        <begin position="102"/>
        <end position="125"/>
    </location>
</feature>
<proteinExistence type="predicted"/>
<feature type="region of interest" description="Disordered" evidence="2">
    <location>
        <begin position="51"/>
        <end position="74"/>
    </location>
</feature>
<keyword evidence="1" id="KW-0175">Coiled coil</keyword>
<feature type="region of interest" description="Disordered" evidence="2">
    <location>
        <begin position="1"/>
        <end position="27"/>
    </location>
</feature>
<dbReference type="Proteomes" id="UP001626550">
    <property type="component" value="Unassembled WGS sequence"/>
</dbReference>
<protein>
    <submittedName>
        <fullName evidence="3">Uncharacterized protein</fullName>
    </submittedName>
</protein>
<accession>A0ABD2QN64</accession>
<gene>
    <name evidence="3" type="ORF">Ciccas_000340</name>
</gene>
<feature type="coiled-coil region" evidence="1">
    <location>
        <begin position="172"/>
        <end position="199"/>
    </location>
</feature>
<feature type="region of interest" description="Disordered" evidence="2">
    <location>
        <begin position="353"/>
        <end position="378"/>
    </location>
</feature>
<name>A0ABD2QN64_9PLAT</name>
<evidence type="ECO:0000313" key="3">
    <source>
        <dbReference type="EMBL" id="KAL3320980.1"/>
    </source>
</evidence>
<feature type="compositionally biased region" description="Low complexity" evidence="2">
    <location>
        <begin position="130"/>
        <end position="142"/>
    </location>
</feature>
<feature type="region of interest" description="Disordered" evidence="2">
    <location>
        <begin position="102"/>
        <end position="142"/>
    </location>
</feature>